<evidence type="ECO:0000256" key="5">
    <source>
        <dbReference type="ARBA" id="ARBA00023295"/>
    </source>
</evidence>
<dbReference type="PANTHER" id="PTHR39207:SF1">
    <property type="entry name" value="ALPHA-GLUCURONIDASE A"/>
    <property type="match status" value="1"/>
</dbReference>
<dbReference type="SUPFAM" id="SSF55545">
    <property type="entry name" value="beta-N-acetylhexosaminidase-like domain"/>
    <property type="match status" value="1"/>
</dbReference>
<dbReference type="InterPro" id="IPR037054">
    <property type="entry name" value="A-glucoronidase_C_sf"/>
</dbReference>
<dbReference type="Gene3D" id="3.20.20.80">
    <property type="entry name" value="Glycosidases"/>
    <property type="match status" value="1"/>
</dbReference>
<evidence type="ECO:0000259" key="9">
    <source>
        <dbReference type="Pfam" id="PF07488"/>
    </source>
</evidence>
<dbReference type="Gene3D" id="3.30.379.10">
    <property type="entry name" value="Chitobiase/beta-hexosaminidase domain 2-like"/>
    <property type="match status" value="1"/>
</dbReference>
<dbReference type="Pfam" id="PF07488">
    <property type="entry name" value="Glyco_hydro_67M"/>
    <property type="match status" value="1"/>
</dbReference>
<keyword evidence="2" id="KW-0858">Xylan degradation</keyword>
<feature type="domain" description="Alpha glucuronidase N-terminal" evidence="7">
    <location>
        <begin position="9"/>
        <end position="131"/>
    </location>
</feature>
<evidence type="ECO:0000313" key="11">
    <source>
        <dbReference type="Proteomes" id="UP000324104"/>
    </source>
</evidence>
<feature type="domain" description="Glycosyl hydrolase family 67 C-terminal" evidence="8">
    <location>
        <begin position="465"/>
        <end position="687"/>
    </location>
</feature>
<protein>
    <submittedName>
        <fullName evidence="10">Alpha-glucuronidase</fullName>
    </submittedName>
</protein>
<keyword evidence="11" id="KW-1185">Reference proteome</keyword>
<evidence type="ECO:0000256" key="1">
    <source>
        <dbReference type="ARBA" id="ARBA00008833"/>
    </source>
</evidence>
<organism evidence="10 11">
    <name type="scientific">Natrialba swarupiae</name>
    <dbReference type="NCBI Taxonomy" id="2448032"/>
    <lineage>
        <taxon>Archaea</taxon>
        <taxon>Methanobacteriati</taxon>
        <taxon>Methanobacteriota</taxon>
        <taxon>Stenosarchaea group</taxon>
        <taxon>Halobacteria</taxon>
        <taxon>Halobacteriales</taxon>
        <taxon>Natrialbaceae</taxon>
        <taxon>Natrialba</taxon>
    </lineage>
</organism>
<comment type="caution">
    <text evidence="10">The sequence shown here is derived from an EMBL/GenBank/DDBJ whole genome shotgun (WGS) entry which is preliminary data.</text>
</comment>
<dbReference type="GO" id="GO:0046559">
    <property type="term" value="F:alpha-glucuronidase activity"/>
    <property type="evidence" value="ECO:0007669"/>
    <property type="project" value="InterPro"/>
</dbReference>
<evidence type="ECO:0000256" key="3">
    <source>
        <dbReference type="ARBA" id="ARBA00022801"/>
    </source>
</evidence>
<proteinExistence type="inferred from homology"/>
<dbReference type="SUPFAM" id="SSF51445">
    <property type="entry name" value="(Trans)glycosidases"/>
    <property type="match status" value="1"/>
</dbReference>
<dbReference type="InterPro" id="IPR017853">
    <property type="entry name" value="GH"/>
</dbReference>
<dbReference type="InterPro" id="IPR011099">
    <property type="entry name" value="Glyco_hydro_67_C"/>
</dbReference>
<dbReference type="Proteomes" id="UP000324104">
    <property type="component" value="Unassembled WGS sequence"/>
</dbReference>
<comment type="similarity">
    <text evidence="1">Belongs to the glycosyl hydrolase 67 family.</text>
</comment>
<dbReference type="Gene3D" id="3.90.1330.10">
    <property type="entry name" value="Alpha-glucuronidase, C-terminal domain"/>
    <property type="match status" value="1"/>
</dbReference>
<evidence type="ECO:0000256" key="4">
    <source>
        <dbReference type="ARBA" id="ARBA00023277"/>
    </source>
</evidence>
<dbReference type="RefSeq" id="WP_149080341.1">
    <property type="nucleotide sequence ID" value="NZ_VTAW01000003.1"/>
</dbReference>
<evidence type="ECO:0000313" key="10">
    <source>
        <dbReference type="EMBL" id="TYT63365.1"/>
    </source>
</evidence>
<sequence length="691" mass="78639">MVETTYDDCWLRYDRVEETLRAAYRERLSHAYVSEGAPELGAVRAELRRGLEGMLGREPHLWQHPPRSVDSFLVIGHPEEMRPISETIDPEEAWDLADGGFLLRTVEWEGQECTVLTASSDRGLVYGTFHLLRLVATGEPIDDLDVCEEPANANRIVNHWDNPFRRSVERGYAGQSIFDWERLPDLRERYFDYARLLASVGIDGIVPNNVNTGIPPRSTANDAVAERAGWQLLKRENLEKLEALASVFRRYGIRTYLSINYAAPIRLGGLDTADPHDPEVQQWWQDKVDEIYEIVPDFGGFLVKADSEGQPGPYDYDRSHAEGANVLGEAFEGHDGRVWWRAFVYSEHDDRAVQAYEAFAHLDGEFHEKVTVQIKNGPIDFQQREPVSTLFGAMPETDLGCELQITGEYTGQGVHPTSHVPMWKEVLGFDTHADGEGTPVKDVLTERDGQGIAGVGIVGEDPNWTGNYLLQSNLYGFGRLCWNPDLSTEEITDEWVRQTFGHDEAVVDAVSEILLDSWQACIDYHTGGIGLMHMMYNGEKTLENHYDPAPWEWPEYHGATADGIGVDRTTDGSGYAAQYREPLTDFYDDPETCPEELLLFFHHLPWEYELEDGTTVIQRLYDDLYAGAAAVDELRERWLALEGQVDERRHRHVAERFDEHALQAKRWRDTLCEYFYEKSEIPDEHGRVPAG</sequence>
<evidence type="ECO:0000256" key="2">
    <source>
        <dbReference type="ARBA" id="ARBA00022651"/>
    </source>
</evidence>
<dbReference type="Pfam" id="PF07477">
    <property type="entry name" value="Glyco_hydro_67C"/>
    <property type="match status" value="1"/>
</dbReference>
<dbReference type="PANTHER" id="PTHR39207">
    <property type="entry name" value="ALPHA-GLUCURONIDASE A"/>
    <property type="match status" value="1"/>
</dbReference>
<dbReference type="GO" id="GO:0045493">
    <property type="term" value="P:xylan catabolic process"/>
    <property type="evidence" value="ECO:0007669"/>
    <property type="project" value="UniProtKB-KW"/>
</dbReference>
<dbReference type="GO" id="GO:0033939">
    <property type="term" value="F:xylan alpha-1,2-glucuronosidase activity"/>
    <property type="evidence" value="ECO:0007669"/>
    <property type="project" value="TreeGrafter"/>
</dbReference>
<reference evidence="10 11" key="1">
    <citation type="submission" date="2019-08" db="EMBL/GenBank/DDBJ databases">
        <title>Archaea genome.</title>
        <authorList>
            <person name="Kajale S."/>
            <person name="Shouche Y."/>
            <person name="Deshpande N."/>
            <person name="Sharma A."/>
        </authorList>
    </citation>
    <scope>NUCLEOTIDE SEQUENCE [LARGE SCALE GENOMIC DNA]</scope>
    <source>
        <strain evidence="10 11">ESP3B_9</strain>
    </source>
</reference>
<keyword evidence="5" id="KW-0326">Glycosidase</keyword>
<dbReference type="InterPro" id="IPR005154">
    <property type="entry name" value="Glyco_hydro_67_aGlcAse_N"/>
</dbReference>
<dbReference type="GO" id="GO:0005576">
    <property type="term" value="C:extracellular region"/>
    <property type="evidence" value="ECO:0007669"/>
    <property type="project" value="InterPro"/>
</dbReference>
<dbReference type="InterPro" id="IPR011100">
    <property type="entry name" value="Glyco_hydro_67_cat"/>
</dbReference>
<evidence type="ECO:0000256" key="6">
    <source>
        <dbReference type="ARBA" id="ARBA00023326"/>
    </source>
</evidence>
<gene>
    <name evidence="10" type="ORF">FYC77_04650</name>
</gene>
<feature type="domain" description="Glycosyl hydrolase family 67 catalytic" evidence="9">
    <location>
        <begin position="135"/>
        <end position="464"/>
    </location>
</feature>
<dbReference type="AlphaFoldDB" id="A0A5D5AR22"/>
<evidence type="ECO:0000259" key="8">
    <source>
        <dbReference type="Pfam" id="PF07477"/>
    </source>
</evidence>
<dbReference type="Pfam" id="PF03648">
    <property type="entry name" value="Glyco_hydro_67N"/>
    <property type="match status" value="1"/>
</dbReference>
<keyword evidence="6" id="KW-0624">Polysaccharide degradation</keyword>
<name>A0A5D5AR22_9EURY</name>
<keyword evidence="3" id="KW-0378">Hydrolase</keyword>
<dbReference type="InterPro" id="IPR029018">
    <property type="entry name" value="Hex-like_dom2"/>
</dbReference>
<dbReference type="EMBL" id="VTAW01000003">
    <property type="protein sequence ID" value="TYT63365.1"/>
    <property type="molecule type" value="Genomic_DNA"/>
</dbReference>
<accession>A0A5D5AR22</accession>
<evidence type="ECO:0000259" key="7">
    <source>
        <dbReference type="Pfam" id="PF03648"/>
    </source>
</evidence>
<keyword evidence="4" id="KW-0119">Carbohydrate metabolism</keyword>